<gene>
    <name evidence="3" type="ORF">GH811_08760</name>
</gene>
<evidence type="ECO:0000313" key="4">
    <source>
        <dbReference type="Proteomes" id="UP000622405"/>
    </source>
</evidence>
<evidence type="ECO:0000313" key="3">
    <source>
        <dbReference type="EMBL" id="MBC3899705.1"/>
    </source>
</evidence>
<evidence type="ECO:0000259" key="2">
    <source>
        <dbReference type="PROSITE" id="PS50943"/>
    </source>
</evidence>
<keyword evidence="1" id="KW-0238">DNA-binding</keyword>
<reference evidence="3 4" key="1">
    <citation type="journal article" date="2020" name="mSystems">
        <title>Defining Genomic and Predicted Metabolic Features of the Acetobacterium Genus.</title>
        <authorList>
            <person name="Ross D.E."/>
            <person name="Marshall C.W."/>
            <person name="Gulliver D."/>
            <person name="May H.D."/>
            <person name="Norman R.S."/>
        </authorList>
    </citation>
    <scope>NUCLEOTIDE SEQUENCE [LARGE SCALE GENOMIC DNA]</scope>
    <source>
        <strain evidence="3 4">DSM 4132</strain>
    </source>
</reference>
<dbReference type="InterPro" id="IPR010982">
    <property type="entry name" value="Lambda_DNA-bd_dom_sf"/>
</dbReference>
<dbReference type="CDD" id="cd00093">
    <property type="entry name" value="HTH_XRE"/>
    <property type="match status" value="1"/>
</dbReference>
<proteinExistence type="predicted"/>
<comment type="caution">
    <text evidence="3">The sequence shown here is derived from an EMBL/GenBank/DDBJ whole genome shotgun (WGS) entry which is preliminary data.</text>
</comment>
<dbReference type="SMART" id="SM00530">
    <property type="entry name" value="HTH_XRE"/>
    <property type="match status" value="1"/>
</dbReference>
<dbReference type="Proteomes" id="UP000622405">
    <property type="component" value="Unassembled WGS sequence"/>
</dbReference>
<dbReference type="PANTHER" id="PTHR46558">
    <property type="entry name" value="TRACRIPTIONAL REGULATORY PROTEIN-RELATED-RELATED"/>
    <property type="match status" value="1"/>
</dbReference>
<evidence type="ECO:0000256" key="1">
    <source>
        <dbReference type="ARBA" id="ARBA00023125"/>
    </source>
</evidence>
<protein>
    <submittedName>
        <fullName evidence="3">Helix-turn-helix domain-containing protein</fullName>
    </submittedName>
</protein>
<dbReference type="RefSeq" id="WP_186894120.1">
    <property type="nucleotide sequence ID" value="NZ_WJBE01000006.1"/>
</dbReference>
<organism evidence="3 4">
    <name type="scientific">Acetobacterium malicum</name>
    <dbReference type="NCBI Taxonomy" id="52692"/>
    <lineage>
        <taxon>Bacteria</taxon>
        <taxon>Bacillati</taxon>
        <taxon>Bacillota</taxon>
        <taxon>Clostridia</taxon>
        <taxon>Eubacteriales</taxon>
        <taxon>Eubacteriaceae</taxon>
        <taxon>Acetobacterium</taxon>
    </lineage>
</organism>
<accession>A0ABR6YWX2</accession>
<feature type="domain" description="HTH cro/C1-type" evidence="2">
    <location>
        <begin position="5"/>
        <end position="59"/>
    </location>
</feature>
<name>A0ABR6YWX2_9FIRM</name>
<dbReference type="SUPFAM" id="SSF47413">
    <property type="entry name" value="lambda repressor-like DNA-binding domains"/>
    <property type="match status" value="1"/>
</dbReference>
<dbReference type="EMBL" id="WJBE01000006">
    <property type="protein sequence ID" value="MBC3899705.1"/>
    <property type="molecule type" value="Genomic_DNA"/>
</dbReference>
<dbReference type="Pfam" id="PF01381">
    <property type="entry name" value="HTH_3"/>
    <property type="match status" value="1"/>
</dbReference>
<dbReference type="Gene3D" id="1.10.260.40">
    <property type="entry name" value="lambda repressor-like DNA-binding domains"/>
    <property type="match status" value="1"/>
</dbReference>
<dbReference type="InterPro" id="IPR001387">
    <property type="entry name" value="Cro/C1-type_HTH"/>
</dbReference>
<dbReference type="PROSITE" id="PS50943">
    <property type="entry name" value="HTH_CROC1"/>
    <property type="match status" value="1"/>
</dbReference>
<keyword evidence="4" id="KW-1185">Reference proteome</keyword>
<dbReference type="PANTHER" id="PTHR46558:SF11">
    <property type="entry name" value="HTH-TYPE TRANSCRIPTIONAL REGULATOR XRE"/>
    <property type="match status" value="1"/>
</dbReference>
<sequence length="133" mass="15003">MGLRIKILRQLKDINQAELGKIVGVGKTTISNYETGYSVPDLDTLIKLAEYFNVTTDYLLGLTDDFISQNKDESQTFGHLSRNEKELLEIFSKVTNERDQIKLIGRFDEIVEQIIGDFKSDNAPSTRSKKSAG</sequence>